<organism evidence="2 3">
    <name type="scientific">Corynespora cassiicola Philippines</name>
    <dbReference type="NCBI Taxonomy" id="1448308"/>
    <lineage>
        <taxon>Eukaryota</taxon>
        <taxon>Fungi</taxon>
        <taxon>Dikarya</taxon>
        <taxon>Ascomycota</taxon>
        <taxon>Pezizomycotina</taxon>
        <taxon>Dothideomycetes</taxon>
        <taxon>Pleosporomycetidae</taxon>
        <taxon>Pleosporales</taxon>
        <taxon>Corynesporascaceae</taxon>
        <taxon>Corynespora</taxon>
    </lineage>
</organism>
<feature type="region of interest" description="Disordered" evidence="1">
    <location>
        <begin position="126"/>
        <end position="146"/>
    </location>
</feature>
<name>A0A2T2NSS0_CORCC</name>
<reference evidence="2 3" key="1">
    <citation type="journal article" date="2018" name="Front. Microbiol.">
        <title>Genome-Wide Analysis of Corynespora cassiicola Leaf Fall Disease Putative Effectors.</title>
        <authorList>
            <person name="Lopez D."/>
            <person name="Ribeiro S."/>
            <person name="Label P."/>
            <person name="Fumanal B."/>
            <person name="Venisse J.S."/>
            <person name="Kohler A."/>
            <person name="de Oliveira R.R."/>
            <person name="Labutti K."/>
            <person name="Lipzen A."/>
            <person name="Lail K."/>
            <person name="Bauer D."/>
            <person name="Ohm R.A."/>
            <person name="Barry K.W."/>
            <person name="Spatafora J."/>
            <person name="Grigoriev I.V."/>
            <person name="Martin F.M."/>
            <person name="Pujade-Renaud V."/>
        </authorList>
    </citation>
    <scope>NUCLEOTIDE SEQUENCE [LARGE SCALE GENOMIC DNA]</scope>
    <source>
        <strain evidence="2 3">Philippines</strain>
    </source>
</reference>
<evidence type="ECO:0000256" key="1">
    <source>
        <dbReference type="SAM" id="MobiDB-lite"/>
    </source>
</evidence>
<dbReference type="AlphaFoldDB" id="A0A2T2NSS0"/>
<accession>A0A2T2NSS0</accession>
<keyword evidence="3" id="KW-1185">Reference proteome</keyword>
<sequence>MACLATRALGGERCNATGMQLRQSLVFLALLGARGGRSVVGCCTLDKRRLVCGVWCGVCVCAQVPQTVAFCTCSPARCLREGPIPLACPTASRSDDLPQSLHRRRASFHAPVPTASPRAPRLLISEPVGSECGNPSTSRDEASSEMVVYSAYPRPTSESRARNYLFQDKPTQLRQRSPLLLSSRMTHRGGEVVLPYPSRHFQHHNKQTRRRASERASVFVGPPWGRLLAITSTDYHTFPNQPYTPNPNVLLMTMNNFQAFPSYQPH</sequence>
<gene>
    <name evidence="2" type="ORF">BS50DRAFT_366390</name>
</gene>
<evidence type="ECO:0000313" key="3">
    <source>
        <dbReference type="Proteomes" id="UP000240883"/>
    </source>
</evidence>
<protein>
    <submittedName>
        <fullName evidence="2">Uncharacterized protein</fullName>
    </submittedName>
</protein>
<evidence type="ECO:0000313" key="2">
    <source>
        <dbReference type="EMBL" id="PSN68481.1"/>
    </source>
</evidence>
<dbReference type="EMBL" id="KZ678134">
    <property type="protein sequence ID" value="PSN68481.1"/>
    <property type="molecule type" value="Genomic_DNA"/>
</dbReference>
<dbReference type="Proteomes" id="UP000240883">
    <property type="component" value="Unassembled WGS sequence"/>
</dbReference>
<proteinExistence type="predicted"/>